<evidence type="ECO:0000256" key="8">
    <source>
        <dbReference type="ARBA" id="ARBA00022679"/>
    </source>
</evidence>
<gene>
    <name evidence="16 17" type="primary">coaX</name>
    <name evidence="17" type="ORF">GPUN_2923</name>
</gene>
<feature type="binding site" evidence="16">
    <location>
        <begin position="98"/>
        <end position="101"/>
    </location>
    <ligand>
        <name>substrate</name>
    </ligand>
</feature>
<dbReference type="HAMAP" id="MF_01274">
    <property type="entry name" value="Pantothen_kinase_3"/>
    <property type="match status" value="1"/>
</dbReference>
<dbReference type="GO" id="GO:0005737">
    <property type="term" value="C:cytoplasm"/>
    <property type="evidence" value="ECO:0007669"/>
    <property type="project" value="UniProtKB-SubCell"/>
</dbReference>
<organism evidence="17 18">
    <name type="scientific">Glaciecola punicea ACAM 611</name>
    <dbReference type="NCBI Taxonomy" id="1121923"/>
    <lineage>
        <taxon>Bacteria</taxon>
        <taxon>Pseudomonadati</taxon>
        <taxon>Pseudomonadota</taxon>
        <taxon>Gammaproteobacteria</taxon>
        <taxon>Alteromonadales</taxon>
        <taxon>Alteromonadaceae</taxon>
        <taxon>Glaciecola</taxon>
    </lineage>
</organism>
<protein>
    <recommendedName>
        <fullName evidence="15 16">Type III pantothenate kinase</fullName>
        <ecNumber evidence="6 16">2.7.1.33</ecNumber>
    </recommendedName>
    <alternativeName>
        <fullName evidence="16">PanK-III</fullName>
    </alternativeName>
    <alternativeName>
        <fullName evidence="16">Pantothenic acid kinase</fullName>
    </alternativeName>
</protein>
<dbReference type="Pfam" id="PF03309">
    <property type="entry name" value="Pan_kinase"/>
    <property type="match status" value="1"/>
</dbReference>
<dbReference type="eggNOG" id="COG1521">
    <property type="taxonomic scope" value="Bacteria"/>
</dbReference>
<comment type="subcellular location">
    <subcellularLocation>
        <location evidence="3 16">Cytoplasm</location>
    </subcellularLocation>
</comment>
<sequence>MLDRPSLLLDIGNSSIKYAWYTFPEEIADLRIFRTSLDSIEALLEQAANCWLCSVVNEETSLFIAALCGKAKIPFHQTRTQAVQFDISNAYAQPQNMGADRWMVILAGAALRDRGEQTNFIVIDAGTAITCDFVVANKHLGGWIAPGLSMARTAVVSQTKRVFDQGQLLDTLTLGNDTPICVAQGALAQLSGMLLQACNIMQSYCSKYELYISGGDARVLISTLAKSENNSACVNINYVENLVLIGLAKIAHQNMAKND</sequence>
<keyword evidence="13 16" id="KW-0173">Coenzyme A biosynthesis</keyword>
<evidence type="ECO:0000256" key="13">
    <source>
        <dbReference type="ARBA" id="ARBA00022993"/>
    </source>
</evidence>
<comment type="pathway">
    <text evidence="4 16">Cofactor biosynthesis; coenzyme A biosynthesis; CoA from (R)-pantothenate: step 1/5.</text>
</comment>
<keyword evidence="12 16" id="KW-0630">Potassium</keyword>
<comment type="caution">
    <text evidence="17">The sequence shown here is derived from an EMBL/GenBank/DDBJ whole genome shotgun (WGS) entry which is preliminary data.</text>
</comment>
<keyword evidence="9 16" id="KW-0547">Nucleotide-binding</keyword>
<dbReference type="EMBL" id="BAET01000035">
    <property type="protein sequence ID" value="GAB57036.1"/>
    <property type="molecule type" value="Genomic_DNA"/>
</dbReference>
<feature type="binding site" evidence="16">
    <location>
        <position position="91"/>
    </location>
    <ligand>
        <name>substrate</name>
    </ligand>
</feature>
<proteinExistence type="inferred from homology"/>
<evidence type="ECO:0000256" key="5">
    <source>
        <dbReference type="ARBA" id="ARBA00011738"/>
    </source>
</evidence>
<comment type="similarity">
    <text evidence="14 16">Belongs to the type III pantothenate kinase family.</text>
</comment>
<dbReference type="EC" id="2.7.1.33" evidence="6 16"/>
<dbReference type="InterPro" id="IPR004619">
    <property type="entry name" value="Type_III_PanK"/>
</dbReference>
<dbReference type="Gene3D" id="3.30.420.40">
    <property type="match status" value="2"/>
</dbReference>
<dbReference type="InterPro" id="IPR043129">
    <property type="entry name" value="ATPase_NBD"/>
</dbReference>
<keyword evidence="10 16" id="KW-0418">Kinase</keyword>
<dbReference type="SUPFAM" id="SSF53067">
    <property type="entry name" value="Actin-like ATPase domain"/>
    <property type="match status" value="2"/>
</dbReference>
<feature type="binding site" evidence="16">
    <location>
        <begin position="10"/>
        <end position="17"/>
    </location>
    <ligand>
        <name>ATP</name>
        <dbReference type="ChEBI" id="CHEBI:30616"/>
    </ligand>
</feature>
<reference evidence="17 18" key="2">
    <citation type="journal article" date="2017" name="Antonie Van Leeuwenhoek">
        <title>Rhizobium rhizosphaerae sp. nov., a novel species isolated from rice rhizosphere.</title>
        <authorList>
            <person name="Zhao J.J."/>
            <person name="Zhang J."/>
            <person name="Zhang R.J."/>
            <person name="Zhang C.W."/>
            <person name="Yin H.Q."/>
            <person name="Zhang X.X."/>
        </authorList>
    </citation>
    <scope>NUCLEOTIDE SEQUENCE [LARGE SCALE GENOMIC DNA]</scope>
    <source>
        <strain evidence="17 18">ACAM 611</strain>
    </source>
</reference>
<evidence type="ECO:0000256" key="2">
    <source>
        <dbReference type="ARBA" id="ARBA00001958"/>
    </source>
</evidence>
<dbReference type="GO" id="GO:0015937">
    <property type="term" value="P:coenzyme A biosynthetic process"/>
    <property type="evidence" value="ECO:0007669"/>
    <property type="project" value="UniProtKB-UniRule"/>
</dbReference>
<comment type="function">
    <text evidence="16">Catalyzes the phosphorylation of pantothenate (Pan), the first step in CoA biosynthesis.</text>
</comment>
<dbReference type="UniPathway" id="UPA00241">
    <property type="reaction ID" value="UER00352"/>
</dbReference>
<evidence type="ECO:0000256" key="16">
    <source>
        <dbReference type="HAMAP-Rule" id="MF_01274"/>
    </source>
</evidence>
<evidence type="ECO:0000256" key="3">
    <source>
        <dbReference type="ARBA" id="ARBA00004496"/>
    </source>
</evidence>
<accession>H5TFF9</accession>
<comment type="cofactor">
    <cofactor evidence="16">
        <name>NH4(+)</name>
        <dbReference type="ChEBI" id="CHEBI:28938"/>
    </cofactor>
    <cofactor evidence="16">
        <name>K(+)</name>
        <dbReference type="ChEBI" id="CHEBI:29103"/>
    </cofactor>
    <text evidence="16">A monovalent cation. Ammonium or potassium.</text>
</comment>
<dbReference type="STRING" id="56804.BAE46_11935"/>
<keyword evidence="16" id="KW-0479">Metal-binding</keyword>
<evidence type="ECO:0000313" key="18">
    <source>
        <dbReference type="Proteomes" id="UP000053586"/>
    </source>
</evidence>
<evidence type="ECO:0000256" key="6">
    <source>
        <dbReference type="ARBA" id="ARBA00012102"/>
    </source>
</evidence>
<evidence type="ECO:0000256" key="14">
    <source>
        <dbReference type="ARBA" id="ARBA00038036"/>
    </source>
</evidence>
<keyword evidence="11 16" id="KW-0067">ATP-binding</keyword>
<evidence type="ECO:0000256" key="15">
    <source>
        <dbReference type="ARBA" id="ARBA00040883"/>
    </source>
</evidence>
<feature type="binding site" evidence="16">
    <location>
        <position position="124"/>
    </location>
    <ligand>
        <name>K(+)</name>
        <dbReference type="ChEBI" id="CHEBI:29103"/>
    </ligand>
</feature>
<reference evidence="17 18" key="1">
    <citation type="journal article" date="2012" name="J. Bacteriol.">
        <title>Genome sequence of proteorhodopsin-containing sea ice bacterium Glaciecola punicea ACAM 611T.</title>
        <authorList>
            <person name="Qin Q.-L."/>
            <person name="Xie B.-B."/>
            <person name="Shu Y.-L."/>
            <person name="Rong J.-C."/>
            <person name="Zhao D.-L."/>
            <person name="Zhang X.-Y."/>
            <person name="Chen X.-L."/>
            <person name="Zhou B.-C."/>
            <person name="Zhanga Y.-Z."/>
        </authorList>
    </citation>
    <scope>NUCLEOTIDE SEQUENCE [LARGE SCALE GENOMIC DNA]</scope>
    <source>
        <strain evidence="17 18">ACAM 611</strain>
    </source>
</reference>
<feature type="binding site" evidence="16">
    <location>
        <position position="127"/>
    </location>
    <ligand>
        <name>ATP</name>
        <dbReference type="ChEBI" id="CHEBI:30616"/>
    </ligand>
</feature>
<dbReference type="PANTHER" id="PTHR34265">
    <property type="entry name" value="TYPE III PANTOTHENATE KINASE"/>
    <property type="match status" value="1"/>
</dbReference>
<dbReference type="PANTHER" id="PTHR34265:SF1">
    <property type="entry name" value="TYPE III PANTOTHENATE KINASE"/>
    <property type="match status" value="1"/>
</dbReference>
<keyword evidence="8 16" id="KW-0808">Transferase</keyword>
<evidence type="ECO:0000256" key="10">
    <source>
        <dbReference type="ARBA" id="ARBA00022777"/>
    </source>
</evidence>
<evidence type="ECO:0000256" key="12">
    <source>
        <dbReference type="ARBA" id="ARBA00022958"/>
    </source>
</evidence>
<feature type="binding site" evidence="16">
    <location>
        <position position="178"/>
    </location>
    <ligand>
        <name>substrate</name>
    </ligand>
</feature>
<dbReference type="GO" id="GO:0005524">
    <property type="term" value="F:ATP binding"/>
    <property type="evidence" value="ECO:0007669"/>
    <property type="project" value="UniProtKB-UniRule"/>
</dbReference>
<evidence type="ECO:0000313" key="17">
    <source>
        <dbReference type="EMBL" id="GAB57036.1"/>
    </source>
</evidence>
<dbReference type="GO" id="GO:0046872">
    <property type="term" value="F:metal ion binding"/>
    <property type="evidence" value="ECO:0007669"/>
    <property type="project" value="UniProtKB-KW"/>
</dbReference>
<dbReference type="GO" id="GO:0004594">
    <property type="term" value="F:pantothenate kinase activity"/>
    <property type="evidence" value="ECO:0007669"/>
    <property type="project" value="UniProtKB-UniRule"/>
</dbReference>
<keyword evidence="18" id="KW-1185">Reference proteome</keyword>
<dbReference type="NCBIfam" id="TIGR00671">
    <property type="entry name" value="baf"/>
    <property type="match status" value="1"/>
</dbReference>
<feature type="active site" description="Proton acceptor" evidence="16">
    <location>
        <position position="100"/>
    </location>
</feature>
<evidence type="ECO:0000256" key="9">
    <source>
        <dbReference type="ARBA" id="ARBA00022741"/>
    </source>
</evidence>
<comment type="cofactor">
    <cofactor evidence="2">
        <name>K(+)</name>
        <dbReference type="ChEBI" id="CHEBI:29103"/>
    </cofactor>
</comment>
<name>H5TFF9_9ALTE</name>
<comment type="catalytic activity">
    <reaction evidence="1 16">
        <text>(R)-pantothenate + ATP = (R)-4'-phosphopantothenate + ADP + H(+)</text>
        <dbReference type="Rhea" id="RHEA:16373"/>
        <dbReference type="ChEBI" id="CHEBI:10986"/>
        <dbReference type="ChEBI" id="CHEBI:15378"/>
        <dbReference type="ChEBI" id="CHEBI:29032"/>
        <dbReference type="ChEBI" id="CHEBI:30616"/>
        <dbReference type="ChEBI" id="CHEBI:456216"/>
        <dbReference type="EC" id="2.7.1.33"/>
    </reaction>
</comment>
<evidence type="ECO:0000256" key="4">
    <source>
        <dbReference type="ARBA" id="ARBA00005225"/>
    </source>
</evidence>
<dbReference type="AlphaFoldDB" id="H5TFF9"/>
<keyword evidence="7 16" id="KW-0963">Cytoplasm</keyword>
<dbReference type="CDD" id="cd24015">
    <property type="entry name" value="ASKHA_NBD_PanK-III"/>
    <property type="match status" value="1"/>
</dbReference>
<comment type="subunit">
    <text evidence="5 16">Homodimer.</text>
</comment>
<evidence type="ECO:0000256" key="7">
    <source>
        <dbReference type="ARBA" id="ARBA00022490"/>
    </source>
</evidence>
<evidence type="ECO:0000256" key="1">
    <source>
        <dbReference type="ARBA" id="ARBA00001206"/>
    </source>
</evidence>
<evidence type="ECO:0000256" key="11">
    <source>
        <dbReference type="ARBA" id="ARBA00022840"/>
    </source>
</evidence>
<dbReference type="Proteomes" id="UP000053586">
    <property type="component" value="Unassembled WGS sequence"/>
</dbReference>